<comment type="subcellular location">
    <subcellularLocation>
        <location evidence="7">Cell membrane</location>
        <topology evidence="7">Multi-pass membrane protein</topology>
    </subcellularLocation>
</comment>
<dbReference type="Pfam" id="PF01790">
    <property type="entry name" value="LGT"/>
    <property type="match status" value="1"/>
</dbReference>
<organism evidence="8 9">
    <name type="scientific">Kribbibacterium absianum</name>
    <dbReference type="NCBI Taxonomy" id="3044210"/>
    <lineage>
        <taxon>Bacteria</taxon>
        <taxon>Bacillati</taxon>
        <taxon>Actinomycetota</taxon>
        <taxon>Coriobacteriia</taxon>
        <taxon>Coriobacteriales</taxon>
        <taxon>Kribbibacteriaceae</taxon>
        <taxon>Kribbibacterium</taxon>
    </lineage>
</organism>
<name>A0ABT6ZM61_9ACTN</name>
<feature type="transmembrane region" description="Helical" evidence="7">
    <location>
        <begin position="122"/>
        <end position="143"/>
    </location>
</feature>
<keyword evidence="4 7" id="KW-0812">Transmembrane</keyword>
<feature type="transmembrane region" description="Helical" evidence="7">
    <location>
        <begin position="237"/>
        <end position="259"/>
    </location>
</feature>
<evidence type="ECO:0000256" key="5">
    <source>
        <dbReference type="ARBA" id="ARBA00022989"/>
    </source>
</evidence>
<comment type="similarity">
    <text evidence="1 7">Belongs to the Lgt family.</text>
</comment>
<dbReference type="Proteomes" id="UP001431693">
    <property type="component" value="Unassembled WGS sequence"/>
</dbReference>
<feature type="transmembrane region" description="Helical" evidence="7">
    <location>
        <begin position="55"/>
        <end position="78"/>
    </location>
</feature>
<keyword evidence="3 7" id="KW-0808">Transferase</keyword>
<comment type="caution">
    <text evidence="8">The sequence shown here is derived from an EMBL/GenBank/DDBJ whole genome shotgun (WGS) entry which is preliminary data.</text>
</comment>
<evidence type="ECO:0000313" key="8">
    <source>
        <dbReference type="EMBL" id="MDJ1130146.1"/>
    </source>
</evidence>
<keyword evidence="9" id="KW-1185">Reference proteome</keyword>
<feature type="transmembrane region" description="Helical" evidence="7">
    <location>
        <begin position="98"/>
        <end position="115"/>
    </location>
</feature>
<protein>
    <recommendedName>
        <fullName evidence="7">Phosphatidylglycerol--prolipoprotein diacylglyceryl transferase</fullName>
        <ecNumber evidence="7">2.5.1.145</ecNumber>
    </recommendedName>
</protein>
<comment type="pathway">
    <text evidence="7">Protein modification; lipoprotein biosynthesis (diacylglyceryl transfer).</text>
</comment>
<evidence type="ECO:0000256" key="7">
    <source>
        <dbReference type="HAMAP-Rule" id="MF_01147"/>
    </source>
</evidence>
<evidence type="ECO:0000256" key="2">
    <source>
        <dbReference type="ARBA" id="ARBA00022475"/>
    </source>
</evidence>
<keyword evidence="6 7" id="KW-0472">Membrane</keyword>
<dbReference type="PANTHER" id="PTHR30589:SF0">
    <property type="entry name" value="PHOSPHATIDYLGLYCEROL--PROLIPOPROTEIN DIACYLGLYCERYL TRANSFERASE"/>
    <property type="match status" value="1"/>
</dbReference>
<feature type="transmembrane region" description="Helical" evidence="7">
    <location>
        <begin position="23"/>
        <end position="43"/>
    </location>
</feature>
<gene>
    <name evidence="7 8" type="primary">lgt</name>
    <name evidence="8" type="ORF">QJ043_08675</name>
</gene>
<dbReference type="PANTHER" id="PTHR30589">
    <property type="entry name" value="PROLIPOPROTEIN DIACYLGLYCERYL TRANSFERASE"/>
    <property type="match status" value="1"/>
</dbReference>
<comment type="catalytic activity">
    <reaction evidence="7">
        <text>L-cysteinyl-[prolipoprotein] + a 1,2-diacyl-sn-glycero-3-phospho-(1'-sn-glycerol) = an S-1,2-diacyl-sn-glyceryl-L-cysteinyl-[prolipoprotein] + sn-glycerol 1-phosphate + H(+)</text>
        <dbReference type="Rhea" id="RHEA:56712"/>
        <dbReference type="Rhea" id="RHEA-COMP:14679"/>
        <dbReference type="Rhea" id="RHEA-COMP:14680"/>
        <dbReference type="ChEBI" id="CHEBI:15378"/>
        <dbReference type="ChEBI" id="CHEBI:29950"/>
        <dbReference type="ChEBI" id="CHEBI:57685"/>
        <dbReference type="ChEBI" id="CHEBI:64716"/>
        <dbReference type="ChEBI" id="CHEBI:140658"/>
        <dbReference type="EC" id="2.5.1.145"/>
    </reaction>
</comment>
<dbReference type="NCBIfam" id="TIGR00544">
    <property type="entry name" value="lgt"/>
    <property type="match status" value="1"/>
</dbReference>
<dbReference type="EMBL" id="JASJEX010000004">
    <property type="protein sequence ID" value="MDJ1130146.1"/>
    <property type="molecule type" value="Genomic_DNA"/>
</dbReference>
<evidence type="ECO:0000256" key="4">
    <source>
        <dbReference type="ARBA" id="ARBA00022692"/>
    </source>
</evidence>
<comment type="function">
    <text evidence="7">Catalyzes the transfer of the diacylglyceryl group from phosphatidylglycerol to the sulfhydryl group of the N-terminal cysteine of a prolipoprotein, the first step in the formation of mature lipoproteins.</text>
</comment>
<keyword evidence="5 7" id="KW-1133">Transmembrane helix</keyword>
<dbReference type="RefSeq" id="WP_283713309.1">
    <property type="nucleotide sequence ID" value="NZ_JASJEW010000003.1"/>
</dbReference>
<proteinExistence type="inferred from homology"/>
<feature type="transmembrane region" description="Helical" evidence="7">
    <location>
        <begin position="205"/>
        <end position="225"/>
    </location>
</feature>
<evidence type="ECO:0000256" key="3">
    <source>
        <dbReference type="ARBA" id="ARBA00022679"/>
    </source>
</evidence>
<evidence type="ECO:0000256" key="6">
    <source>
        <dbReference type="ARBA" id="ARBA00023136"/>
    </source>
</evidence>
<evidence type="ECO:0000256" key="1">
    <source>
        <dbReference type="ARBA" id="ARBA00007150"/>
    </source>
</evidence>
<feature type="transmembrane region" description="Helical" evidence="7">
    <location>
        <begin position="176"/>
        <end position="193"/>
    </location>
</feature>
<dbReference type="PROSITE" id="PS01311">
    <property type="entry name" value="LGT"/>
    <property type="match status" value="1"/>
</dbReference>
<accession>A0ABT6ZM61</accession>
<dbReference type="EC" id="2.5.1.145" evidence="7"/>
<feature type="binding site" evidence="7">
    <location>
        <position position="141"/>
    </location>
    <ligand>
        <name>a 1,2-diacyl-sn-glycero-3-phospho-(1'-sn-glycerol)</name>
        <dbReference type="ChEBI" id="CHEBI:64716"/>
    </ligand>
</feature>
<dbReference type="HAMAP" id="MF_01147">
    <property type="entry name" value="Lgt"/>
    <property type="match status" value="1"/>
</dbReference>
<keyword evidence="2 7" id="KW-1003">Cell membrane</keyword>
<sequence length="310" mass="34222">MLNDLYHSLDPVAFSVGPLSVRWYGLAYLAAFVIGGILVWRLVKRWKLDMTPDDIMSVVIGIAFGAIFGGRLGYVLFYGTGYYWSHPLEILAFSEGGMSFHGGLIGAIVGGSIACKMLRLSILTFLDMGCIVTPVGLGLGRLANFVNGELWGKPTDLPWGVVFESGGPVARHPSQLYEALLEGLVMFVVLWLLSRKRPPRPQGTFTGWFLIMYGCFRILIEFVRVPDVQLGYLIDGFITMGQILSVPLVFVGIGFLVWAHKTQRPQVGRLYVTATGSDVPVDTDDLVEKGAVPRDERLEDSEKDDADRRS</sequence>
<dbReference type="GO" id="GO:0008961">
    <property type="term" value="F:phosphatidylglycerol-prolipoprotein diacylglyceryl transferase activity"/>
    <property type="evidence" value="ECO:0007669"/>
    <property type="project" value="UniProtKB-EC"/>
</dbReference>
<evidence type="ECO:0000313" key="9">
    <source>
        <dbReference type="Proteomes" id="UP001431693"/>
    </source>
</evidence>
<dbReference type="InterPro" id="IPR001640">
    <property type="entry name" value="Lgt"/>
</dbReference>
<reference evidence="8" key="1">
    <citation type="submission" date="2023-05" db="EMBL/GenBank/DDBJ databases">
        <title>[olsenella] sp. nov., isolated from a pig farm feces dump.</title>
        <authorList>
            <person name="Chang Y.-H."/>
        </authorList>
    </citation>
    <scope>NUCLEOTIDE SEQUENCE</scope>
    <source>
        <strain evidence="8">YH-ols2217</strain>
    </source>
</reference>